<reference evidence="7" key="1">
    <citation type="journal article" date="2019" name="Int. J. Syst. Evol. Microbiol.">
        <title>The Global Catalogue of Microorganisms (GCM) 10K type strain sequencing project: providing services to taxonomists for standard genome sequencing and annotation.</title>
        <authorList>
            <consortium name="The Broad Institute Genomics Platform"/>
            <consortium name="The Broad Institute Genome Sequencing Center for Infectious Disease"/>
            <person name="Wu L."/>
            <person name="Ma J."/>
        </authorList>
    </citation>
    <scope>NUCLEOTIDE SEQUENCE [LARGE SCALE GENOMIC DNA]</scope>
    <source>
        <strain evidence="7">CGMCC 4.7382</strain>
    </source>
</reference>
<dbReference type="RefSeq" id="WP_379873106.1">
    <property type="nucleotide sequence ID" value="NZ_JBHTBH010000012.1"/>
</dbReference>
<dbReference type="InterPro" id="IPR008920">
    <property type="entry name" value="TF_FadR/GntR_C"/>
</dbReference>
<dbReference type="PANTHER" id="PTHR43537">
    <property type="entry name" value="TRANSCRIPTIONAL REGULATOR, GNTR FAMILY"/>
    <property type="match status" value="1"/>
</dbReference>
<dbReference type="SUPFAM" id="SSF46785">
    <property type="entry name" value="Winged helix' DNA-binding domain"/>
    <property type="match status" value="1"/>
</dbReference>
<dbReference type="Proteomes" id="UP001596540">
    <property type="component" value="Unassembled WGS sequence"/>
</dbReference>
<protein>
    <submittedName>
        <fullName evidence="6">GntR family transcriptional regulator</fullName>
    </submittedName>
</protein>
<feature type="domain" description="HTH gntR-type" evidence="5">
    <location>
        <begin position="21"/>
        <end position="88"/>
    </location>
</feature>
<dbReference type="Gene3D" id="1.20.120.530">
    <property type="entry name" value="GntR ligand-binding domain-like"/>
    <property type="match status" value="1"/>
</dbReference>
<sequence length="235" mass="25903">MTVAGGVEWPTGAKSGLERPPSTAELVAETLRRRIIDGSLKPGARLSEREIFTDLGVARNTLREAFLLLIHERLLVRRPHHGVSVAKPTVDDVIDLYRIRRVLELSAIRGAVTAPPGAVDAVGAAVRDGEEAARAADWQALGTANMLFHEAIAGLTGSRRVVETMRQLLAEMRLMFHVMAAPREYHEPYLVLNREIHRLLCAGEVELATQRLSDYLDTAERQLVDAFIALETATD</sequence>
<dbReference type="Pfam" id="PF00392">
    <property type="entry name" value="GntR"/>
    <property type="match status" value="1"/>
</dbReference>
<keyword evidence="1" id="KW-0805">Transcription regulation</keyword>
<organism evidence="6 7">
    <name type="scientific">Marinactinospora rubrisoli</name>
    <dbReference type="NCBI Taxonomy" id="2715399"/>
    <lineage>
        <taxon>Bacteria</taxon>
        <taxon>Bacillati</taxon>
        <taxon>Actinomycetota</taxon>
        <taxon>Actinomycetes</taxon>
        <taxon>Streptosporangiales</taxon>
        <taxon>Nocardiopsidaceae</taxon>
        <taxon>Marinactinospora</taxon>
    </lineage>
</organism>
<evidence type="ECO:0000313" key="7">
    <source>
        <dbReference type="Proteomes" id="UP001596540"/>
    </source>
</evidence>
<keyword evidence="3" id="KW-0804">Transcription</keyword>
<dbReference type="SMART" id="SM00345">
    <property type="entry name" value="HTH_GNTR"/>
    <property type="match status" value="1"/>
</dbReference>
<comment type="caution">
    <text evidence="6">The sequence shown here is derived from an EMBL/GenBank/DDBJ whole genome shotgun (WGS) entry which is preliminary data.</text>
</comment>
<dbReference type="SUPFAM" id="SSF48008">
    <property type="entry name" value="GntR ligand-binding domain-like"/>
    <property type="match status" value="1"/>
</dbReference>
<dbReference type="InterPro" id="IPR036388">
    <property type="entry name" value="WH-like_DNA-bd_sf"/>
</dbReference>
<dbReference type="CDD" id="cd07377">
    <property type="entry name" value="WHTH_GntR"/>
    <property type="match status" value="1"/>
</dbReference>
<gene>
    <name evidence="6" type="ORF">ACFQRF_22275</name>
</gene>
<dbReference type="PROSITE" id="PS50949">
    <property type="entry name" value="HTH_GNTR"/>
    <property type="match status" value="1"/>
</dbReference>
<evidence type="ECO:0000256" key="1">
    <source>
        <dbReference type="ARBA" id="ARBA00023015"/>
    </source>
</evidence>
<dbReference type="EMBL" id="JBHTBH010000012">
    <property type="protein sequence ID" value="MFC7330458.1"/>
    <property type="molecule type" value="Genomic_DNA"/>
</dbReference>
<evidence type="ECO:0000256" key="2">
    <source>
        <dbReference type="ARBA" id="ARBA00023125"/>
    </source>
</evidence>
<evidence type="ECO:0000256" key="4">
    <source>
        <dbReference type="SAM" id="MobiDB-lite"/>
    </source>
</evidence>
<keyword evidence="2" id="KW-0238">DNA-binding</keyword>
<dbReference type="Pfam" id="PF07729">
    <property type="entry name" value="FCD"/>
    <property type="match status" value="1"/>
</dbReference>
<evidence type="ECO:0000313" key="6">
    <source>
        <dbReference type="EMBL" id="MFC7330458.1"/>
    </source>
</evidence>
<keyword evidence="7" id="KW-1185">Reference proteome</keyword>
<dbReference type="InterPro" id="IPR000524">
    <property type="entry name" value="Tscrpt_reg_HTH_GntR"/>
</dbReference>
<name>A0ABW2KM79_9ACTN</name>
<accession>A0ABW2KM79</accession>
<dbReference type="Gene3D" id="1.10.10.10">
    <property type="entry name" value="Winged helix-like DNA-binding domain superfamily/Winged helix DNA-binding domain"/>
    <property type="match status" value="1"/>
</dbReference>
<proteinExistence type="predicted"/>
<dbReference type="PANTHER" id="PTHR43537:SF45">
    <property type="entry name" value="GNTR FAMILY REGULATORY PROTEIN"/>
    <property type="match status" value="1"/>
</dbReference>
<evidence type="ECO:0000256" key="3">
    <source>
        <dbReference type="ARBA" id="ARBA00023163"/>
    </source>
</evidence>
<feature type="region of interest" description="Disordered" evidence="4">
    <location>
        <begin position="1"/>
        <end position="22"/>
    </location>
</feature>
<evidence type="ECO:0000259" key="5">
    <source>
        <dbReference type="PROSITE" id="PS50949"/>
    </source>
</evidence>
<dbReference type="InterPro" id="IPR036390">
    <property type="entry name" value="WH_DNA-bd_sf"/>
</dbReference>
<dbReference type="SMART" id="SM00895">
    <property type="entry name" value="FCD"/>
    <property type="match status" value="1"/>
</dbReference>
<dbReference type="InterPro" id="IPR011711">
    <property type="entry name" value="GntR_C"/>
</dbReference>